<evidence type="ECO:0000313" key="2">
    <source>
        <dbReference type="Proteomes" id="UP000033947"/>
    </source>
</evidence>
<proteinExistence type="predicted"/>
<evidence type="ECO:0000313" key="1">
    <source>
        <dbReference type="EMBL" id="KKS03155.1"/>
    </source>
</evidence>
<gene>
    <name evidence="1" type="ORF">UU55_C0005G0063</name>
</gene>
<organism evidence="1 2">
    <name type="scientific">candidate division WWE3 bacterium GW2011_GWC2_41_23</name>
    <dbReference type="NCBI Taxonomy" id="1619123"/>
    <lineage>
        <taxon>Bacteria</taxon>
        <taxon>Katanobacteria</taxon>
    </lineage>
</organism>
<dbReference type="Proteomes" id="UP000033947">
    <property type="component" value="Unassembled WGS sequence"/>
</dbReference>
<comment type="caution">
    <text evidence="1">The sequence shown here is derived from an EMBL/GenBank/DDBJ whole genome shotgun (WGS) entry which is preliminary data.</text>
</comment>
<dbReference type="EMBL" id="LCBB01000005">
    <property type="protein sequence ID" value="KKS03155.1"/>
    <property type="molecule type" value="Genomic_DNA"/>
</dbReference>
<name>A0A0G0VQG5_UNCKA</name>
<accession>A0A0G0VQG5</accession>
<reference evidence="1 2" key="1">
    <citation type="journal article" date="2015" name="Nature">
        <title>rRNA introns, odd ribosomes, and small enigmatic genomes across a large radiation of phyla.</title>
        <authorList>
            <person name="Brown C.T."/>
            <person name="Hug L.A."/>
            <person name="Thomas B.C."/>
            <person name="Sharon I."/>
            <person name="Castelle C.J."/>
            <person name="Singh A."/>
            <person name="Wilkins M.J."/>
            <person name="Williams K.H."/>
            <person name="Banfield J.F."/>
        </authorList>
    </citation>
    <scope>NUCLEOTIDE SEQUENCE [LARGE SCALE GENOMIC DNA]</scope>
</reference>
<dbReference type="AlphaFoldDB" id="A0A0G0VQG5"/>
<sequence length="316" mass="36499">MMMESSFEQGLDKTDVLDKMEILSENHPNLMSAMGMEKYRAFMYGDGLKSIPDLQEKISKNGFTNAKYSIGTFNDEKGREETSLFISLDFASNKIIYECDTETTELGFYDFYQVKHMYVMGEGGVTVDLTEELESGSKILLCAHPRFTTLGLSAKTKNIYVPDFVKYADRTYSRERLDVPLVLHEIGHLKHLATEPERFDINARVATNLVSLLHIKRSDLEKNIRENSMGFLKPLSDMIDKYAPAIIESEKVASAWACRWMEKKKEQGAVFWEQPYEDYWQQLETALATYKMLFAVEPKKLHDDFFPKSEDAPWIY</sequence>
<protein>
    <submittedName>
        <fullName evidence="1">Uncharacterized protein</fullName>
    </submittedName>
</protein>